<dbReference type="EC" id="3.1.4.46" evidence="2"/>
<comment type="catalytic activity">
    <reaction evidence="7">
        <text>a sn-glycero-3-phosphodiester + H2O = an alcohol + sn-glycerol 3-phosphate + H(+)</text>
        <dbReference type="Rhea" id="RHEA:12969"/>
        <dbReference type="ChEBI" id="CHEBI:15377"/>
        <dbReference type="ChEBI" id="CHEBI:15378"/>
        <dbReference type="ChEBI" id="CHEBI:30879"/>
        <dbReference type="ChEBI" id="CHEBI:57597"/>
        <dbReference type="ChEBI" id="CHEBI:83408"/>
        <dbReference type="EC" id="3.1.4.46"/>
    </reaction>
</comment>
<feature type="chain" id="PRO_5036497612" description="glycerophosphodiester phosphodiesterase" evidence="8">
    <location>
        <begin position="21"/>
        <end position="476"/>
    </location>
</feature>
<comment type="similarity">
    <text evidence="1">Belongs to the glycerophosphoryl diester phosphodiesterase family.</text>
</comment>
<evidence type="ECO:0000256" key="6">
    <source>
        <dbReference type="ARBA" id="ARBA00023180"/>
    </source>
</evidence>
<accession>A0A8X7QBX5</accession>
<dbReference type="Gene3D" id="3.20.20.190">
    <property type="entry name" value="Phosphatidylinositol (PI) phosphodiesterase"/>
    <property type="match status" value="1"/>
</dbReference>
<keyword evidence="3 8" id="KW-0732">Signal</keyword>
<dbReference type="GO" id="GO:0008889">
    <property type="term" value="F:glycerophosphodiester phosphodiesterase activity"/>
    <property type="evidence" value="ECO:0007669"/>
    <property type="project" value="UniProtKB-EC"/>
</dbReference>
<dbReference type="GO" id="GO:0005773">
    <property type="term" value="C:vacuole"/>
    <property type="evidence" value="ECO:0007669"/>
    <property type="project" value="TreeGrafter"/>
</dbReference>
<evidence type="ECO:0000256" key="1">
    <source>
        <dbReference type="ARBA" id="ARBA00007277"/>
    </source>
</evidence>
<evidence type="ECO:0000259" key="9">
    <source>
        <dbReference type="PROSITE" id="PS51704"/>
    </source>
</evidence>
<reference evidence="10 11" key="1">
    <citation type="submission" date="2020-02" db="EMBL/GenBank/DDBJ databases">
        <authorList>
            <person name="Ma Q."/>
            <person name="Huang Y."/>
            <person name="Song X."/>
            <person name="Pei D."/>
        </authorList>
    </citation>
    <scope>NUCLEOTIDE SEQUENCE [LARGE SCALE GENOMIC DNA]</scope>
    <source>
        <strain evidence="10">Sxm20200214</strain>
        <tissue evidence="10">Leaf</tissue>
    </source>
</reference>
<dbReference type="PANTHER" id="PTHR43620:SF7">
    <property type="entry name" value="GLYCEROPHOSPHODIESTER PHOSPHODIESTERASE GDPD5-RELATED"/>
    <property type="match status" value="1"/>
</dbReference>
<name>A0A8X7QBX5_BRACI</name>
<dbReference type="GO" id="GO:0006629">
    <property type="term" value="P:lipid metabolic process"/>
    <property type="evidence" value="ECO:0007669"/>
    <property type="project" value="InterPro"/>
</dbReference>
<organism evidence="10 11">
    <name type="scientific">Brassica carinata</name>
    <name type="common">Ethiopian mustard</name>
    <name type="synonym">Abyssinian cabbage</name>
    <dbReference type="NCBI Taxonomy" id="52824"/>
    <lineage>
        <taxon>Eukaryota</taxon>
        <taxon>Viridiplantae</taxon>
        <taxon>Streptophyta</taxon>
        <taxon>Embryophyta</taxon>
        <taxon>Tracheophyta</taxon>
        <taxon>Spermatophyta</taxon>
        <taxon>Magnoliopsida</taxon>
        <taxon>eudicotyledons</taxon>
        <taxon>Gunneridae</taxon>
        <taxon>Pentapetalae</taxon>
        <taxon>rosids</taxon>
        <taxon>malvids</taxon>
        <taxon>Brassicales</taxon>
        <taxon>Brassicaceae</taxon>
        <taxon>Brassiceae</taxon>
        <taxon>Brassica</taxon>
    </lineage>
</organism>
<comment type="caution">
    <text evidence="10">The sequence shown here is derived from an EMBL/GenBank/DDBJ whole genome shotgun (WGS) entry which is preliminary data.</text>
</comment>
<dbReference type="FunFam" id="3.20.20.190:FF:000023">
    <property type="entry name" value="Glycerophosphodiester phosphodiesterase GDPD5"/>
    <property type="match status" value="1"/>
</dbReference>
<dbReference type="InterPro" id="IPR017946">
    <property type="entry name" value="PLC-like_Pdiesterase_TIM-brl"/>
</dbReference>
<dbReference type="CDD" id="cd08602">
    <property type="entry name" value="GDPD_ScGlpQ1_like"/>
    <property type="match status" value="1"/>
</dbReference>
<dbReference type="PANTHER" id="PTHR43620">
    <property type="entry name" value="GLYCEROPHOSPHORYL DIESTER PHOSPHODIESTERASE"/>
    <property type="match status" value="1"/>
</dbReference>
<evidence type="ECO:0000256" key="7">
    <source>
        <dbReference type="ARBA" id="ARBA00047512"/>
    </source>
</evidence>
<evidence type="ECO:0000256" key="3">
    <source>
        <dbReference type="ARBA" id="ARBA00022729"/>
    </source>
</evidence>
<feature type="signal peptide" evidence="8">
    <location>
        <begin position="1"/>
        <end position="20"/>
    </location>
</feature>
<evidence type="ECO:0000313" key="10">
    <source>
        <dbReference type="EMBL" id="KAG2267484.1"/>
    </source>
</evidence>
<evidence type="ECO:0000256" key="2">
    <source>
        <dbReference type="ARBA" id="ARBA00012247"/>
    </source>
</evidence>
<dbReference type="Proteomes" id="UP000886595">
    <property type="component" value="Unassembled WGS sequence"/>
</dbReference>
<evidence type="ECO:0000256" key="8">
    <source>
        <dbReference type="SAM" id="SignalP"/>
    </source>
</evidence>
<keyword evidence="4" id="KW-0319">Glycerol metabolism</keyword>
<dbReference type="OrthoDB" id="1058301at2759"/>
<gene>
    <name evidence="10" type="ORF">Bca52824_062039</name>
</gene>
<feature type="domain" description="GP-PDE" evidence="9">
    <location>
        <begin position="42"/>
        <end position="368"/>
    </location>
</feature>
<keyword evidence="5" id="KW-0378">Hydrolase</keyword>
<dbReference type="Pfam" id="PF03009">
    <property type="entry name" value="GDPD"/>
    <property type="match status" value="1"/>
</dbReference>
<proteinExistence type="inferred from homology"/>
<dbReference type="GO" id="GO:0006071">
    <property type="term" value="P:glycerol metabolic process"/>
    <property type="evidence" value="ECO:0007669"/>
    <property type="project" value="UniProtKB-KW"/>
</dbReference>
<keyword evidence="11" id="KW-1185">Reference proteome</keyword>
<evidence type="ECO:0000313" key="11">
    <source>
        <dbReference type="Proteomes" id="UP000886595"/>
    </source>
</evidence>
<dbReference type="SUPFAM" id="SSF51695">
    <property type="entry name" value="PLC-like phosphodiesterases"/>
    <property type="match status" value="1"/>
</dbReference>
<dbReference type="AlphaFoldDB" id="A0A8X7QBX5"/>
<keyword evidence="6" id="KW-0325">Glycoprotein</keyword>
<dbReference type="PROSITE" id="PS51704">
    <property type="entry name" value="GP_PDE"/>
    <property type="match status" value="1"/>
</dbReference>
<evidence type="ECO:0000256" key="4">
    <source>
        <dbReference type="ARBA" id="ARBA00022798"/>
    </source>
</evidence>
<dbReference type="EMBL" id="JAAMPC010000013">
    <property type="protein sequence ID" value="KAG2267484.1"/>
    <property type="molecule type" value="Genomic_DNA"/>
</dbReference>
<sequence>MILTRCIPLIWLFLLTVCAGRTLYPLPGKGGKALSFPFRLHVLITSHTEAPMERSLKKLLLHTCNFIVFFQRAIEEGADFIETDVLSSKDGVLICFHDYTLDETTNVASHKEFADRNRTYEVQGSNKTGFFTFDFTLKELKKLRTKQRFIFRDQQYNGKYPIITFEEFITIARDAPRVVGIYPEIKNPVLMNQHVKWPGGERFEDKVVKTLKKHGYGGSYMSKKWLKKPLFIQSFAPSSLVYISNLTDSPKVLLIDEVTVRTEDTNQTYAEITSDVYFNYIKQYVVGIGPWKNTVVQVSNNYTQAPTDLVKRAHAHNLQVHPYTYRNENKYLHLNFSQDPYKEYEYWINEIGVDGLFTDFTGSLHNYQEWTSPLSATSSKTALGSNCFIGPSLSKELLVSFSIQDEALSFIPTISLPSNAASFAFKRRFIPSDKLSYWYKFDSNMWSAVYKRTYGKDYKFKAGYDSEVRLDGLVSG</sequence>
<dbReference type="InterPro" id="IPR030395">
    <property type="entry name" value="GP_PDE_dom"/>
</dbReference>
<evidence type="ECO:0000256" key="5">
    <source>
        <dbReference type="ARBA" id="ARBA00022801"/>
    </source>
</evidence>
<protein>
    <recommendedName>
        <fullName evidence="2">glycerophosphodiester phosphodiesterase</fullName>
        <ecNumber evidence="2">3.1.4.46</ecNumber>
    </recommendedName>
</protein>